<dbReference type="AlphaFoldDB" id="A0A9W5TV25"/>
<organism evidence="1 2">
    <name type="scientific">Lentibacillus populi</name>
    <dbReference type="NCBI Taxonomy" id="1827502"/>
    <lineage>
        <taxon>Bacteria</taxon>
        <taxon>Bacillati</taxon>
        <taxon>Bacillota</taxon>
        <taxon>Bacilli</taxon>
        <taxon>Bacillales</taxon>
        <taxon>Bacillaceae</taxon>
        <taxon>Lentibacillus</taxon>
    </lineage>
</organism>
<gene>
    <name evidence="1" type="ORF">GCM10011409_06520</name>
</gene>
<accession>A0A9W5TV25</accession>
<dbReference type="Proteomes" id="UP000621492">
    <property type="component" value="Unassembled WGS sequence"/>
</dbReference>
<name>A0A9W5TV25_9BACI</name>
<evidence type="ECO:0000313" key="1">
    <source>
        <dbReference type="EMBL" id="GGB31856.1"/>
    </source>
</evidence>
<comment type="caution">
    <text evidence="1">The sequence shown here is derived from an EMBL/GenBank/DDBJ whole genome shotgun (WGS) entry which is preliminary data.</text>
</comment>
<protein>
    <submittedName>
        <fullName evidence="1">Uncharacterized protein</fullName>
    </submittedName>
</protein>
<dbReference type="EMBL" id="BMJD01000003">
    <property type="protein sequence ID" value="GGB31856.1"/>
    <property type="molecule type" value="Genomic_DNA"/>
</dbReference>
<dbReference type="RefSeq" id="WP_188724646.1">
    <property type="nucleotide sequence ID" value="NZ_BMJD01000003.1"/>
</dbReference>
<reference evidence="1" key="1">
    <citation type="journal article" date="2014" name="Int. J. Syst. Evol. Microbiol.">
        <title>Complete genome sequence of Corynebacterium casei LMG S-19264T (=DSM 44701T), isolated from a smear-ripened cheese.</title>
        <authorList>
            <consortium name="US DOE Joint Genome Institute (JGI-PGF)"/>
            <person name="Walter F."/>
            <person name="Albersmeier A."/>
            <person name="Kalinowski J."/>
            <person name="Ruckert C."/>
        </authorList>
    </citation>
    <scope>NUCLEOTIDE SEQUENCE</scope>
    <source>
        <strain evidence="1">CGMCC 1.15454</strain>
    </source>
</reference>
<proteinExistence type="predicted"/>
<sequence length="59" mass="6772">MNVTTFICLLDDNVKAEIEKDLRAAGHSEEDVQRGLDSRLCDLEDTIDIQKYKEMLQNS</sequence>
<keyword evidence="2" id="KW-1185">Reference proteome</keyword>
<reference evidence="1" key="2">
    <citation type="submission" date="2020-09" db="EMBL/GenBank/DDBJ databases">
        <authorList>
            <person name="Sun Q."/>
            <person name="Zhou Y."/>
        </authorList>
    </citation>
    <scope>NUCLEOTIDE SEQUENCE</scope>
    <source>
        <strain evidence="1">CGMCC 1.15454</strain>
    </source>
</reference>
<evidence type="ECO:0000313" key="2">
    <source>
        <dbReference type="Proteomes" id="UP000621492"/>
    </source>
</evidence>